<comment type="subcellular location">
    <subcellularLocation>
        <location evidence="1">Periplasm</location>
    </subcellularLocation>
</comment>
<dbReference type="EMBL" id="FNCV01000006">
    <property type="protein sequence ID" value="SDH33352.1"/>
    <property type="molecule type" value="Genomic_DNA"/>
</dbReference>
<dbReference type="Proteomes" id="UP000217076">
    <property type="component" value="Unassembled WGS sequence"/>
</dbReference>
<dbReference type="SMART" id="SM00228">
    <property type="entry name" value="PDZ"/>
    <property type="match status" value="2"/>
</dbReference>
<proteinExistence type="predicted"/>
<keyword evidence="2 11" id="KW-0645">Protease</keyword>
<gene>
    <name evidence="11" type="ORF">SAMN05421742_10653</name>
</gene>
<evidence type="ECO:0000256" key="8">
    <source>
        <dbReference type="PIRSR" id="PIRSR611782-1"/>
    </source>
</evidence>
<accession>A0A1G8BJF0</accession>
<feature type="binding site" evidence="9">
    <location>
        <begin position="244"/>
        <end position="246"/>
    </location>
    <ligand>
        <name>substrate</name>
    </ligand>
</feature>
<evidence type="ECO:0000256" key="3">
    <source>
        <dbReference type="ARBA" id="ARBA00022729"/>
    </source>
</evidence>
<feature type="domain" description="PDZ" evidence="10">
    <location>
        <begin position="398"/>
        <end position="464"/>
    </location>
</feature>
<dbReference type="InterPro" id="IPR051201">
    <property type="entry name" value="Chloro_Bact_Ser_Proteases"/>
</dbReference>
<evidence type="ECO:0000256" key="4">
    <source>
        <dbReference type="ARBA" id="ARBA00022737"/>
    </source>
</evidence>
<dbReference type="InterPro" id="IPR001940">
    <property type="entry name" value="Peptidase_S1C"/>
</dbReference>
<name>A0A1G8BJF0_9PROT</name>
<dbReference type="InterPro" id="IPR041489">
    <property type="entry name" value="PDZ_6"/>
</dbReference>
<dbReference type="GO" id="GO:0042597">
    <property type="term" value="C:periplasmic space"/>
    <property type="evidence" value="ECO:0007669"/>
    <property type="project" value="UniProtKB-SubCell"/>
</dbReference>
<dbReference type="PANTHER" id="PTHR43343">
    <property type="entry name" value="PEPTIDASE S12"/>
    <property type="match status" value="1"/>
</dbReference>
<evidence type="ECO:0000313" key="12">
    <source>
        <dbReference type="Proteomes" id="UP000217076"/>
    </source>
</evidence>
<dbReference type="SUPFAM" id="SSF50494">
    <property type="entry name" value="Trypsin-like serine proteases"/>
    <property type="match status" value="1"/>
</dbReference>
<keyword evidence="6" id="KW-0378">Hydrolase</keyword>
<keyword evidence="3" id="KW-0732">Signal</keyword>
<dbReference type="GO" id="GO:0006508">
    <property type="term" value="P:proteolysis"/>
    <property type="evidence" value="ECO:0007669"/>
    <property type="project" value="UniProtKB-KW"/>
</dbReference>
<protein>
    <submittedName>
        <fullName evidence="11">Serine protease Do</fullName>
    </submittedName>
</protein>
<dbReference type="Gene3D" id="2.30.42.10">
    <property type="match status" value="2"/>
</dbReference>
<dbReference type="GO" id="GO:0004252">
    <property type="term" value="F:serine-type endopeptidase activity"/>
    <property type="evidence" value="ECO:0007669"/>
    <property type="project" value="InterPro"/>
</dbReference>
<evidence type="ECO:0000256" key="6">
    <source>
        <dbReference type="ARBA" id="ARBA00022801"/>
    </source>
</evidence>
<dbReference type="NCBIfam" id="TIGR02037">
    <property type="entry name" value="degP_htrA_DO"/>
    <property type="match status" value="1"/>
</dbReference>
<dbReference type="PANTHER" id="PTHR43343:SF3">
    <property type="entry name" value="PROTEASE DO-LIKE 8, CHLOROPLASTIC"/>
    <property type="match status" value="1"/>
</dbReference>
<reference evidence="12" key="1">
    <citation type="submission" date="2016-10" db="EMBL/GenBank/DDBJ databases">
        <authorList>
            <person name="Varghese N."/>
            <person name="Submissions S."/>
        </authorList>
    </citation>
    <scope>NUCLEOTIDE SEQUENCE [LARGE SCALE GENOMIC DNA]</scope>
    <source>
        <strain evidence="12">930I</strain>
    </source>
</reference>
<evidence type="ECO:0000256" key="7">
    <source>
        <dbReference type="ARBA" id="ARBA00022825"/>
    </source>
</evidence>
<dbReference type="InterPro" id="IPR011782">
    <property type="entry name" value="Pept_S1C_Do"/>
</dbReference>
<evidence type="ECO:0000256" key="1">
    <source>
        <dbReference type="ARBA" id="ARBA00004418"/>
    </source>
</evidence>
<feature type="active site" description="Charge relay system" evidence="8">
    <location>
        <position position="140"/>
    </location>
</feature>
<dbReference type="SUPFAM" id="SSF50156">
    <property type="entry name" value="PDZ domain-like"/>
    <property type="match status" value="2"/>
</dbReference>
<evidence type="ECO:0000256" key="5">
    <source>
        <dbReference type="ARBA" id="ARBA00022764"/>
    </source>
</evidence>
<dbReference type="PRINTS" id="PR00834">
    <property type="entry name" value="PROTEASES2C"/>
</dbReference>
<keyword evidence="12" id="KW-1185">Reference proteome</keyword>
<dbReference type="STRING" id="83401.SAMN05421742_10653"/>
<keyword evidence="4" id="KW-0677">Repeat</keyword>
<feature type="binding site" evidence="9">
    <location>
        <begin position="301"/>
        <end position="305"/>
    </location>
    <ligand>
        <name>substrate</name>
    </ligand>
</feature>
<keyword evidence="5" id="KW-0574">Periplasm</keyword>
<dbReference type="Pfam" id="PF17820">
    <property type="entry name" value="PDZ_6"/>
    <property type="match status" value="1"/>
</dbReference>
<evidence type="ECO:0000256" key="9">
    <source>
        <dbReference type="PIRSR" id="PIRSR611782-2"/>
    </source>
</evidence>
<dbReference type="Pfam" id="PF13365">
    <property type="entry name" value="Trypsin_2"/>
    <property type="match status" value="1"/>
</dbReference>
<dbReference type="PROSITE" id="PS50106">
    <property type="entry name" value="PDZ"/>
    <property type="match status" value="2"/>
</dbReference>
<sequence length="499" mass="52357">MEGSGEALLPRRGFQGGSAPLGMVAANGSWCMRWLGAILAILLVLGLPAGVGARVPDSAAEISLTFAPVVEAAAPAVVNVYSRKVIENADQMQGVFRDPFFRRFFGDHFGLGLPRRQRIENALGSGVLIREDGIVVTNHHVIEGSDEITVVLSDRREFEAEIVGADERTDIAVLRLIDPPPGLPHLIPRRSDDLKVGDLVVAVGNPFGVGQTVTMGIVSALARTTVGVTDFRSFIQTDAAINPGNSGGALVDTQGRLVGINTAIYSRSGGSNGIGFAIPAELVSATVAGILEYGRPVRPWLGAEGQAVEADMAEALGLEVPRGVLINQVTANGPAARAGLAVGDVVVAVDGRPVSDEQALRFRVATLSVGGQAALRVLRNGQPRDLTIELVAPPEQPPSNINRIDGRSPFAGTTVANLNPALIEELGLGPGEGVVILDVARGTPARRVGLRPGDRVAEVNGSEITRVVDLIGELRRHRGPAWRAVILRGERRLVLSLGG</sequence>
<dbReference type="Gene3D" id="2.40.10.120">
    <property type="match status" value="1"/>
</dbReference>
<dbReference type="InterPro" id="IPR036034">
    <property type="entry name" value="PDZ_sf"/>
</dbReference>
<feature type="binding site" evidence="9">
    <location>
        <position position="140"/>
    </location>
    <ligand>
        <name>substrate</name>
    </ligand>
</feature>
<evidence type="ECO:0000256" key="2">
    <source>
        <dbReference type="ARBA" id="ARBA00022670"/>
    </source>
</evidence>
<evidence type="ECO:0000259" key="10">
    <source>
        <dbReference type="PROSITE" id="PS50106"/>
    </source>
</evidence>
<keyword evidence="7" id="KW-0720">Serine protease</keyword>
<evidence type="ECO:0000313" key="11">
    <source>
        <dbReference type="EMBL" id="SDH33352.1"/>
    </source>
</evidence>
<dbReference type="InterPro" id="IPR009003">
    <property type="entry name" value="Peptidase_S1_PA"/>
</dbReference>
<feature type="active site" description="Charge relay system" evidence="8">
    <location>
        <position position="170"/>
    </location>
</feature>
<feature type="active site" description="Charge relay system" evidence="8">
    <location>
        <position position="246"/>
    </location>
</feature>
<dbReference type="Pfam" id="PF13180">
    <property type="entry name" value="PDZ_2"/>
    <property type="match status" value="1"/>
</dbReference>
<organism evidence="11 12">
    <name type="scientific">Roseospirillum parvum</name>
    <dbReference type="NCBI Taxonomy" id="83401"/>
    <lineage>
        <taxon>Bacteria</taxon>
        <taxon>Pseudomonadati</taxon>
        <taxon>Pseudomonadota</taxon>
        <taxon>Alphaproteobacteria</taxon>
        <taxon>Rhodospirillales</taxon>
        <taxon>Rhodospirillaceae</taxon>
        <taxon>Roseospirillum</taxon>
    </lineage>
</organism>
<dbReference type="AlphaFoldDB" id="A0A1G8BJF0"/>
<dbReference type="InterPro" id="IPR001478">
    <property type="entry name" value="PDZ"/>
</dbReference>
<feature type="domain" description="PDZ" evidence="10">
    <location>
        <begin position="316"/>
        <end position="381"/>
    </location>
</feature>
<feature type="binding site" evidence="9">
    <location>
        <position position="170"/>
    </location>
    <ligand>
        <name>substrate</name>
    </ligand>
</feature>